<evidence type="ECO:0000259" key="2">
    <source>
        <dbReference type="Pfam" id="PF13358"/>
    </source>
</evidence>
<evidence type="ECO:0000313" key="3">
    <source>
        <dbReference type="EMBL" id="MCW5322440.1"/>
    </source>
</evidence>
<dbReference type="Gene3D" id="3.30.420.10">
    <property type="entry name" value="Ribonuclease H-like superfamily/Ribonuclease H"/>
    <property type="match status" value="1"/>
</dbReference>
<accession>A0ABT3KVT2</accession>
<comment type="caution">
    <text evidence="3">The sequence shown here is derived from an EMBL/GenBank/DDBJ whole genome shotgun (WGS) entry which is preliminary data.</text>
</comment>
<dbReference type="InterPro" id="IPR036397">
    <property type="entry name" value="RNaseH_sf"/>
</dbReference>
<sequence length="102" mass="11496">MRLCLIAGMDRKVFLVVDGHPAHKAKLIKSFVQDNADRLELFLLPPYSPELNPDELVWAHVKARVAKATVQTKDERNYSAPRPTAQPINQSKVGPERPERLG</sequence>
<dbReference type="InterPro" id="IPR038717">
    <property type="entry name" value="Tc1-like_DDE_dom"/>
</dbReference>
<keyword evidence="4" id="KW-1185">Reference proteome</keyword>
<proteinExistence type="predicted"/>
<reference evidence="4" key="1">
    <citation type="submission" date="2023-07" db="EMBL/GenBank/DDBJ databases">
        <title>Verminephrobacter genomes.</title>
        <authorList>
            <person name="Lund M.B."/>
        </authorList>
    </citation>
    <scope>NUCLEOTIDE SEQUENCE [LARGE SCALE GENOMIC DNA]</scope>
    <source>
        <strain evidence="4">AtM5-05</strain>
    </source>
</reference>
<protein>
    <recommendedName>
        <fullName evidence="2">Tc1-like transposase DDE domain-containing protein</fullName>
    </recommendedName>
</protein>
<evidence type="ECO:0000256" key="1">
    <source>
        <dbReference type="SAM" id="MobiDB-lite"/>
    </source>
</evidence>
<gene>
    <name evidence="3" type="ORF">D5039_15135</name>
</gene>
<dbReference type="EMBL" id="QZCW01000003">
    <property type="protein sequence ID" value="MCW5322440.1"/>
    <property type="molecule type" value="Genomic_DNA"/>
</dbReference>
<name>A0ABT3KVT2_9BURK</name>
<evidence type="ECO:0000313" key="4">
    <source>
        <dbReference type="Proteomes" id="UP001208935"/>
    </source>
</evidence>
<organism evidence="3 4">
    <name type="scientific">Verminephrobacter aporrectodeae subsp. tuberculatae</name>
    <dbReference type="NCBI Taxonomy" id="1110392"/>
    <lineage>
        <taxon>Bacteria</taxon>
        <taxon>Pseudomonadati</taxon>
        <taxon>Pseudomonadota</taxon>
        <taxon>Betaproteobacteria</taxon>
        <taxon>Burkholderiales</taxon>
        <taxon>Comamonadaceae</taxon>
        <taxon>Verminephrobacter</taxon>
    </lineage>
</organism>
<feature type="domain" description="Tc1-like transposase DDE" evidence="2">
    <location>
        <begin position="11"/>
        <end position="75"/>
    </location>
</feature>
<dbReference type="Pfam" id="PF13358">
    <property type="entry name" value="DDE_3"/>
    <property type="match status" value="1"/>
</dbReference>
<dbReference type="Proteomes" id="UP001208935">
    <property type="component" value="Unassembled WGS sequence"/>
</dbReference>
<feature type="region of interest" description="Disordered" evidence="1">
    <location>
        <begin position="70"/>
        <end position="102"/>
    </location>
</feature>